<keyword evidence="4" id="KW-0449">Lipoprotein</keyword>
<dbReference type="PANTHER" id="PTHR30035">
    <property type="entry name" value="LIPOPROTEIN VACJ-RELATED"/>
    <property type="match status" value="1"/>
</dbReference>
<keyword evidence="2" id="KW-0732">Signal</keyword>
<dbReference type="AlphaFoldDB" id="A0A0S4LCG7"/>
<evidence type="ECO:0000256" key="1">
    <source>
        <dbReference type="ARBA" id="ARBA00010634"/>
    </source>
</evidence>
<dbReference type="PANTHER" id="PTHR30035:SF3">
    <property type="entry name" value="INTERMEMBRANE PHOSPHOLIPID TRANSPORT SYSTEM LIPOPROTEIN MLAA"/>
    <property type="match status" value="1"/>
</dbReference>
<reference evidence="5" key="1">
    <citation type="submission" date="2015-10" db="EMBL/GenBank/DDBJ databases">
        <authorList>
            <person name="Luecker S."/>
            <person name="Luecker S."/>
        </authorList>
    </citation>
    <scope>NUCLEOTIDE SEQUENCE [LARGE SCALE GENOMIC DNA]</scope>
</reference>
<gene>
    <name evidence="4" type="ORF">COMA2_20133</name>
</gene>
<organism evidence="4 5">
    <name type="scientific">Candidatus Nitrospira nitrificans</name>
    <dbReference type="NCBI Taxonomy" id="1742973"/>
    <lineage>
        <taxon>Bacteria</taxon>
        <taxon>Pseudomonadati</taxon>
        <taxon>Nitrospirota</taxon>
        <taxon>Nitrospiria</taxon>
        <taxon>Nitrospirales</taxon>
        <taxon>Nitrospiraceae</taxon>
        <taxon>Nitrospira</taxon>
    </lineage>
</organism>
<dbReference type="GO" id="GO:0016020">
    <property type="term" value="C:membrane"/>
    <property type="evidence" value="ECO:0007669"/>
    <property type="project" value="InterPro"/>
</dbReference>
<dbReference type="STRING" id="1742973.COMA2_20133"/>
<proteinExistence type="inferred from homology"/>
<dbReference type="PRINTS" id="PR01805">
    <property type="entry name" value="VACJLIPOPROT"/>
</dbReference>
<evidence type="ECO:0000256" key="2">
    <source>
        <dbReference type="ARBA" id="ARBA00022729"/>
    </source>
</evidence>
<protein>
    <submittedName>
        <fullName evidence="4">Putative VacJ-like lipoprotein</fullName>
    </submittedName>
</protein>
<evidence type="ECO:0000256" key="3">
    <source>
        <dbReference type="SAM" id="MobiDB-lite"/>
    </source>
</evidence>
<accession>A0A0S4LCG7</accession>
<dbReference type="InterPro" id="IPR007428">
    <property type="entry name" value="MlaA"/>
</dbReference>
<dbReference type="GO" id="GO:0120010">
    <property type="term" value="P:intermembrane phospholipid transfer"/>
    <property type="evidence" value="ECO:0007669"/>
    <property type="project" value="TreeGrafter"/>
</dbReference>
<name>A0A0S4LCG7_9BACT</name>
<dbReference type="PROSITE" id="PS51257">
    <property type="entry name" value="PROKAR_LIPOPROTEIN"/>
    <property type="match status" value="1"/>
</dbReference>
<dbReference type="Pfam" id="PF04333">
    <property type="entry name" value="MlaA"/>
    <property type="match status" value="1"/>
</dbReference>
<evidence type="ECO:0000313" key="5">
    <source>
        <dbReference type="Proteomes" id="UP000198736"/>
    </source>
</evidence>
<dbReference type="EMBL" id="CZPZ01000012">
    <property type="protein sequence ID" value="CUS35189.1"/>
    <property type="molecule type" value="Genomic_DNA"/>
</dbReference>
<evidence type="ECO:0000313" key="4">
    <source>
        <dbReference type="EMBL" id="CUS35189.1"/>
    </source>
</evidence>
<feature type="region of interest" description="Disordered" evidence="3">
    <location>
        <begin position="62"/>
        <end position="89"/>
    </location>
</feature>
<sequence>MKTTAMRRPVCFRRSQFGIILTVLLIALSGCVTQKGSTSSLSPTIGQNAQLILVADADPKTVPSEAPGHDASSEEPLDPFSKPGDEAGDEYDPWEPLNSKVFEFNWQLDRWVLKPVAKGYNFVVPNIVQVGIGNIFYNSRATPRFLNNMFQGKFKGAGIEVGRFLINTTVGIGGFFDVAQHYFKLTTPEEDTGQTLGFYGVPPGPYLMIPILGPYTARDLLGYAGDIALNPIYWLILPTMHNIDSIPTVVSIDERAATYGISIGARATEVVNERSLNLEKFQGVEESTLDLYAAVRNAYLQKRAKAVRE</sequence>
<comment type="similarity">
    <text evidence="1">Belongs to the MlaA family.</text>
</comment>
<dbReference type="Proteomes" id="UP000198736">
    <property type="component" value="Unassembled WGS sequence"/>
</dbReference>
<dbReference type="OrthoDB" id="9785326at2"/>
<keyword evidence="5" id="KW-1185">Reference proteome</keyword>
<dbReference type="RefSeq" id="WP_139077209.1">
    <property type="nucleotide sequence ID" value="NZ_CZPZ01000012.1"/>
</dbReference>